<comment type="caution">
    <text evidence="1">The sequence shown here is derived from an EMBL/GenBank/DDBJ whole genome shotgun (WGS) entry which is preliminary data.</text>
</comment>
<dbReference type="InterPro" id="IPR036691">
    <property type="entry name" value="Endo/exonu/phosph_ase_sf"/>
</dbReference>
<evidence type="ECO:0000313" key="2">
    <source>
        <dbReference type="Proteomes" id="UP001465668"/>
    </source>
</evidence>
<reference evidence="1 2" key="1">
    <citation type="submission" date="2024-02" db="EMBL/GenBank/DDBJ databases">
        <title>First draft genome assembly of two strains of Seiridium cardinale.</title>
        <authorList>
            <person name="Emiliani G."/>
            <person name="Scali E."/>
        </authorList>
    </citation>
    <scope>NUCLEOTIDE SEQUENCE [LARGE SCALE GENOMIC DNA]</scope>
    <source>
        <strain evidence="1 2">BM-138-000479</strain>
    </source>
</reference>
<sequence>MDAPENHLRADFASLIKEGAPPRRKQDPGDDFQVWQVNLKNSQPDVIAFQDPPDGIGFFSLPGYTGYYGASRGLTEDNNPKVLRDLGWENEIVPIHHVRFFVAQTISRESLEFRYANTAPNHDKGAILDYRIARGQSIHITNVYNIKPTDSSTKVDFDALVHELSLDGFDLLLGDWNMHIEGISSGARNKSAQLKQEALRLNDVVQVSHLGLLTPPFLVTWTGSDQVDRRESTIDLAWGRPLLVQKKTRDSSIEPLFTSDHRIIAHHFDISVEREYRTATLWSSMDRATFRNTTLSNIHQKLLRYPSSSDPVTSILYSISQVNEIIEILDSEISKATEDQMPVRHRRPQYDAMSSPQLNLRRAYGHQARTEYEMNPGHDSLRYWRQSAERLEQQQVLEARRRGERYRVFVASGKWTHHQLARMARKRHQPAIDNIMPALREDKDSEAIYATPQQKTDFLGIYIWPRGGFTKDPPTEKLEVPLQQPSNNQPAIGFNCEVTPLQVSAVLCHLPIGKDAGISRVRSEA</sequence>
<dbReference type="GO" id="GO:0004519">
    <property type="term" value="F:endonuclease activity"/>
    <property type="evidence" value="ECO:0007669"/>
    <property type="project" value="UniProtKB-KW"/>
</dbReference>
<name>A0ABR2XAK7_9PEZI</name>
<keyword evidence="1" id="KW-0255">Endonuclease</keyword>
<gene>
    <name evidence="1" type="ORF">SCAR479_12556</name>
</gene>
<keyword evidence="1" id="KW-0540">Nuclease</keyword>
<dbReference type="Proteomes" id="UP001465668">
    <property type="component" value="Unassembled WGS sequence"/>
</dbReference>
<keyword evidence="1" id="KW-0378">Hydrolase</keyword>
<dbReference type="Gene3D" id="3.60.10.10">
    <property type="entry name" value="Endonuclease/exonuclease/phosphatase"/>
    <property type="match status" value="1"/>
</dbReference>
<protein>
    <submittedName>
        <fullName evidence="1">Endonuclease/exonuclease/phosphatase domain-containing protein</fullName>
    </submittedName>
</protein>
<keyword evidence="2" id="KW-1185">Reference proteome</keyword>
<organism evidence="1 2">
    <name type="scientific">Seiridium cardinale</name>
    <dbReference type="NCBI Taxonomy" id="138064"/>
    <lineage>
        <taxon>Eukaryota</taxon>
        <taxon>Fungi</taxon>
        <taxon>Dikarya</taxon>
        <taxon>Ascomycota</taxon>
        <taxon>Pezizomycotina</taxon>
        <taxon>Sordariomycetes</taxon>
        <taxon>Xylariomycetidae</taxon>
        <taxon>Amphisphaeriales</taxon>
        <taxon>Sporocadaceae</taxon>
        <taxon>Seiridium</taxon>
    </lineage>
</organism>
<dbReference type="SUPFAM" id="SSF56219">
    <property type="entry name" value="DNase I-like"/>
    <property type="match status" value="1"/>
</dbReference>
<proteinExistence type="predicted"/>
<accession>A0ABR2XAK7</accession>
<dbReference type="EMBL" id="JARVKM010000086">
    <property type="protein sequence ID" value="KAK9770765.1"/>
    <property type="molecule type" value="Genomic_DNA"/>
</dbReference>
<evidence type="ECO:0000313" key="1">
    <source>
        <dbReference type="EMBL" id="KAK9770765.1"/>
    </source>
</evidence>